<evidence type="ECO:0000313" key="1">
    <source>
        <dbReference type="EMBL" id="VAW71446.1"/>
    </source>
</evidence>
<dbReference type="AlphaFoldDB" id="A0A3B0YSI8"/>
<protein>
    <submittedName>
        <fullName evidence="1">Uncharacterized protein</fullName>
    </submittedName>
</protein>
<organism evidence="1">
    <name type="scientific">hydrothermal vent metagenome</name>
    <dbReference type="NCBI Taxonomy" id="652676"/>
    <lineage>
        <taxon>unclassified sequences</taxon>
        <taxon>metagenomes</taxon>
        <taxon>ecological metagenomes</taxon>
    </lineage>
</organism>
<reference evidence="1" key="1">
    <citation type="submission" date="2018-06" db="EMBL/GenBank/DDBJ databases">
        <authorList>
            <person name="Zhirakovskaya E."/>
        </authorList>
    </citation>
    <scope>NUCLEOTIDE SEQUENCE</scope>
</reference>
<sequence>MKLPSINDQKKIIFEESIKEAIQILKNNLNAAVFLAQDEVDETLYPNTHLLREQEG</sequence>
<accession>A0A3B0YSI8</accession>
<dbReference type="EMBL" id="UOFJ01000601">
    <property type="protein sequence ID" value="VAW71446.1"/>
    <property type="molecule type" value="Genomic_DNA"/>
</dbReference>
<proteinExistence type="predicted"/>
<name>A0A3B0YSI8_9ZZZZ</name>
<gene>
    <name evidence="1" type="ORF">MNBD_GAMMA10-1287</name>
</gene>